<evidence type="ECO:0000313" key="2">
    <source>
        <dbReference type="Proteomes" id="UP000622017"/>
    </source>
</evidence>
<dbReference type="RefSeq" id="WP_187317661.1">
    <property type="nucleotide sequence ID" value="NZ_JACSCY010000001.1"/>
</dbReference>
<evidence type="ECO:0000313" key="1">
    <source>
        <dbReference type="EMBL" id="MBC6609335.1"/>
    </source>
</evidence>
<sequence>MRSSSDLISRPAYLFFFLLLLLGCLGVVPAQAQASQTAPLPRTLTGKVTTIAGAPLAGATVLVRGDQRDNTAITNKEGMFLLTTRQVQPVLVVNCAGYEENQADVPQDGEAVVSLAPIDKYKKQLRKQGKKAYKDWNGKGKRN</sequence>
<comment type="caution">
    <text evidence="1">The sequence shown here is derived from an EMBL/GenBank/DDBJ whole genome shotgun (WGS) entry which is preliminary data.</text>
</comment>
<reference evidence="1 2" key="1">
    <citation type="submission" date="2020-08" db="EMBL/GenBank/DDBJ databases">
        <title>Hymenobacter sp.</title>
        <authorList>
            <person name="Kim M.K."/>
        </authorList>
    </citation>
    <scope>NUCLEOTIDE SEQUENCE [LARGE SCALE GENOMIC DNA]</scope>
    <source>
        <strain evidence="1 2">BT507</strain>
    </source>
</reference>
<organism evidence="1 2">
    <name type="scientific">Hymenobacter citatus</name>
    <dbReference type="NCBI Taxonomy" id="2763506"/>
    <lineage>
        <taxon>Bacteria</taxon>
        <taxon>Pseudomonadati</taxon>
        <taxon>Bacteroidota</taxon>
        <taxon>Cytophagia</taxon>
        <taxon>Cytophagales</taxon>
        <taxon>Hymenobacteraceae</taxon>
        <taxon>Hymenobacter</taxon>
    </lineage>
</organism>
<accession>A0ABR7ME25</accession>
<dbReference type="EMBL" id="JACSCY010000001">
    <property type="protein sequence ID" value="MBC6609335.1"/>
    <property type="molecule type" value="Genomic_DNA"/>
</dbReference>
<keyword evidence="2" id="KW-1185">Reference proteome</keyword>
<dbReference type="Gene3D" id="2.60.40.1120">
    <property type="entry name" value="Carboxypeptidase-like, regulatory domain"/>
    <property type="match status" value="1"/>
</dbReference>
<proteinExistence type="predicted"/>
<dbReference type="Proteomes" id="UP000622017">
    <property type="component" value="Unassembled WGS sequence"/>
</dbReference>
<name>A0ABR7ME25_9BACT</name>
<protein>
    <submittedName>
        <fullName evidence="1">Carboxypeptidase-like regulatory domain-containing protein</fullName>
    </submittedName>
</protein>
<gene>
    <name evidence="1" type="ORF">H8B15_00255</name>
</gene>
<dbReference type="SUPFAM" id="SSF49464">
    <property type="entry name" value="Carboxypeptidase regulatory domain-like"/>
    <property type="match status" value="1"/>
</dbReference>
<dbReference type="Pfam" id="PF13715">
    <property type="entry name" value="CarbopepD_reg_2"/>
    <property type="match status" value="1"/>
</dbReference>
<dbReference type="PROSITE" id="PS51257">
    <property type="entry name" value="PROKAR_LIPOPROTEIN"/>
    <property type="match status" value="1"/>
</dbReference>
<dbReference type="InterPro" id="IPR008969">
    <property type="entry name" value="CarboxyPept-like_regulatory"/>
</dbReference>